<dbReference type="Pfam" id="PF00535">
    <property type="entry name" value="Glycos_transf_2"/>
    <property type="match status" value="1"/>
</dbReference>
<dbReference type="CDD" id="cd04179">
    <property type="entry name" value="DPM_DPG-synthase_like"/>
    <property type="match status" value="1"/>
</dbReference>
<name>A0A7W0CBB2_9BACT</name>
<dbReference type="GO" id="GO:0016740">
    <property type="term" value="F:transferase activity"/>
    <property type="evidence" value="ECO:0007669"/>
    <property type="project" value="UniProtKB-KW"/>
</dbReference>
<evidence type="ECO:0000259" key="1">
    <source>
        <dbReference type="Pfam" id="PF00535"/>
    </source>
</evidence>
<dbReference type="SUPFAM" id="SSF53448">
    <property type="entry name" value="Nucleotide-diphospho-sugar transferases"/>
    <property type="match status" value="1"/>
</dbReference>
<keyword evidence="2" id="KW-0808">Transferase</keyword>
<accession>A0A7W0CBB2</accession>
<dbReference type="Gene3D" id="3.90.550.10">
    <property type="entry name" value="Spore Coat Polysaccharide Biosynthesis Protein SpsA, Chain A"/>
    <property type="match status" value="1"/>
</dbReference>
<organism evidence="2 3">
    <name type="scientific">Desulfosalsimonas propionicica</name>
    <dbReference type="NCBI Taxonomy" id="332175"/>
    <lineage>
        <taxon>Bacteria</taxon>
        <taxon>Pseudomonadati</taxon>
        <taxon>Thermodesulfobacteriota</taxon>
        <taxon>Desulfobacteria</taxon>
        <taxon>Desulfobacterales</taxon>
        <taxon>Desulfosalsimonadaceae</taxon>
        <taxon>Desulfosalsimonas</taxon>
    </lineage>
</organism>
<dbReference type="InterPro" id="IPR050256">
    <property type="entry name" value="Glycosyltransferase_2"/>
</dbReference>
<comment type="caution">
    <text evidence="2">The sequence shown here is derived from an EMBL/GenBank/DDBJ whole genome shotgun (WGS) entry which is preliminary data.</text>
</comment>
<evidence type="ECO:0000313" key="2">
    <source>
        <dbReference type="EMBL" id="MBA2882611.1"/>
    </source>
</evidence>
<dbReference type="AlphaFoldDB" id="A0A7W0CBB2"/>
<reference evidence="2 3" key="1">
    <citation type="submission" date="2020-07" db="EMBL/GenBank/DDBJ databases">
        <title>Genomic Encyclopedia of Type Strains, Phase IV (KMG-IV): sequencing the most valuable type-strain genomes for metagenomic binning, comparative biology and taxonomic classification.</title>
        <authorList>
            <person name="Goeker M."/>
        </authorList>
    </citation>
    <scope>NUCLEOTIDE SEQUENCE [LARGE SCALE GENOMIC DNA]</scope>
    <source>
        <strain evidence="2 3">DSM 17721</strain>
    </source>
</reference>
<sequence>MNPKPGPKTDPAHNGPQKHRFAIVIPVYNHGTSVEAVISRAKGLDADIIVVNDGSTDDTAARLGQIADICVITHARNAGKGAAMQTGLAAAAQLADYAVTIDADGQHDPADAPALMAAAADSGRALIVGCRTGMEQSHIRYGSRMGRRFSNFWVWVCGGPKLSDSQSGFRAYPLPGVLHWGAVCTRFDFEVEILVRARCQDVAIIEVPVRVHYLPADQRISHFRPGLDFLRNAKIFTRLMARRFADFLRKSAKEGLN</sequence>
<dbReference type="InterPro" id="IPR029044">
    <property type="entry name" value="Nucleotide-diphossugar_trans"/>
</dbReference>
<dbReference type="PANTHER" id="PTHR48090">
    <property type="entry name" value="UNDECAPRENYL-PHOSPHATE 4-DEOXY-4-FORMAMIDO-L-ARABINOSE TRANSFERASE-RELATED"/>
    <property type="match status" value="1"/>
</dbReference>
<dbReference type="EMBL" id="JACDUS010000011">
    <property type="protein sequence ID" value="MBA2882611.1"/>
    <property type="molecule type" value="Genomic_DNA"/>
</dbReference>
<dbReference type="PANTHER" id="PTHR48090:SF7">
    <property type="entry name" value="RFBJ PROTEIN"/>
    <property type="match status" value="1"/>
</dbReference>
<feature type="domain" description="Glycosyltransferase 2-like" evidence="1">
    <location>
        <begin position="23"/>
        <end position="144"/>
    </location>
</feature>
<evidence type="ECO:0000313" key="3">
    <source>
        <dbReference type="Proteomes" id="UP000525298"/>
    </source>
</evidence>
<protein>
    <submittedName>
        <fullName evidence="2">Glycosyltransferase involved in cell wall biosynthesis</fullName>
    </submittedName>
</protein>
<gene>
    <name evidence="2" type="ORF">HNR65_002965</name>
</gene>
<dbReference type="RefSeq" id="WP_181552244.1">
    <property type="nucleotide sequence ID" value="NZ_JACDUS010000011.1"/>
</dbReference>
<keyword evidence="3" id="KW-1185">Reference proteome</keyword>
<dbReference type="Proteomes" id="UP000525298">
    <property type="component" value="Unassembled WGS sequence"/>
</dbReference>
<proteinExistence type="predicted"/>
<dbReference type="InterPro" id="IPR001173">
    <property type="entry name" value="Glyco_trans_2-like"/>
</dbReference>